<evidence type="ECO:0000256" key="6">
    <source>
        <dbReference type="ARBA" id="ARBA00022842"/>
    </source>
</evidence>
<keyword evidence="13" id="KW-1185">Reference proteome</keyword>
<keyword evidence="3 8" id="KW-0479">Metal-binding</keyword>
<feature type="binding site" description="in other chain" evidence="8">
    <location>
        <position position="216"/>
    </location>
    <ligand>
        <name>deamido-NAD(+)</name>
        <dbReference type="ChEBI" id="CHEBI:58437"/>
        <note>ligand shared between two neighboring subunits</note>
    </ligand>
</feature>
<feature type="domain" description="NAD/GMP synthase" evidence="11">
    <location>
        <begin position="23"/>
        <end position="106"/>
    </location>
</feature>
<protein>
    <recommendedName>
        <fullName evidence="8 10">NH(3)-dependent NAD(+) synthetase</fullName>
        <ecNumber evidence="8 10">6.3.1.5</ecNumber>
    </recommendedName>
</protein>
<keyword evidence="5 8" id="KW-0067">ATP-binding</keyword>
<dbReference type="Pfam" id="PF02540">
    <property type="entry name" value="NAD_synthase"/>
    <property type="match status" value="2"/>
</dbReference>
<keyword evidence="6 8" id="KW-0460">Magnesium</keyword>
<organism evidence="12">
    <name type="scientific">Longilinea arvoryzae</name>
    <dbReference type="NCBI Taxonomy" id="360412"/>
    <lineage>
        <taxon>Bacteria</taxon>
        <taxon>Bacillati</taxon>
        <taxon>Chloroflexota</taxon>
        <taxon>Anaerolineae</taxon>
        <taxon>Anaerolineales</taxon>
        <taxon>Anaerolineaceae</taxon>
        <taxon>Longilinea</taxon>
    </lineage>
</organism>
<comment type="pathway">
    <text evidence="8">Cofactor biosynthesis; NAD(+) biosynthesis; NAD(+) from deamido-NAD(+) (ammonia route): step 1/1.</text>
</comment>
<evidence type="ECO:0000256" key="4">
    <source>
        <dbReference type="ARBA" id="ARBA00022741"/>
    </source>
</evidence>
<dbReference type="EC" id="6.3.1.5" evidence="8 10"/>
<dbReference type="NCBIfam" id="TIGR00552">
    <property type="entry name" value="nadE"/>
    <property type="match status" value="1"/>
</dbReference>
<feature type="binding site" evidence="8">
    <location>
        <position position="232"/>
    </location>
    <ligand>
        <name>ATP</name>
        <dbReference type="ChEBI" id="CHEBI:30616"/>
    </ligand>
</feature>
<dbReference type="Gene3D" id="3.40.50.620">
    <property type="entry name" value="HUPs"/>
    <property type="match status" value="1"/>
</dbReference>
<evidence type="ECO:0000256" key="8">
    <source>
        <dbReference type="HAMAP-Rule" id="MF_00193"/>
    </source>
</evidence>
<dbReference type="STRING" id="360412.LARV_01201"/>
<feature type="binding site" description="in other chain" evidence="8">
    <location>
        <position position="183"/>
    </location>
    <ligand>
        <name>deamido-NAD(+)</name>
        <dbReference type="ChEBI" id="CHEBI:58437"/>
        <note>ligand shared between two neighboring subunits</note>
    </ligand>
</feature>
<keyword evidence="4 8" id="KW-0547">Nucleotide-binding</keyword>
<dbReference type="CDD" id="cd00553">
    <property type="entry name" value="NAD_synthase"/>
    <property type="match status" value="1"/>
</dbReference>
<reference evidence="12" key="1">
    <citation type="submission" date="2015-07" db="EMBL/GenBank/DDBJ databases">
        <title>Draft Genome Sequences of Anaerolinea thermolimosa IMO-1, Bellilinea caldifistulae GOMI-1, Leptolinea tardivitalis YMTK-2, Levilinea saccharolytica KIBI-1,Longilinea arvoryzae KOME-1, Previously Described as Members of the Anaerolineaceae (Chloroflexi).</title>
        <authorList>
            <person name="Sekiguchi Y."/>
            <person name="Ohashi A."/>
            <person name="Matsuura N."/>
            <person name="Tourlousse M.D."/>
        </authorList>
    </citation>
    <scope>NUCLEOTIDE SEQUENCE [LARGE SCALE GENOMIC DNA]</scope>
    <source>
        <strain evidence="12">KOME-1</strain>
    </source>
</reference>
<dbReference type="AlphaFoldDB" id="A0A0S7B808"/>
<dbReference type="EMBL" id="DF967972">
    <property type="protein sequence ID" value="GAP13447.1"/>
    <property type="molecule type" value="Genomic_DNA"/>
</dbReference>
<comment type="subunit">
    <text evidence="8">Homodimer.</text>
</comment>
<evidence type="ECO:0000256" key="5">
    <source>
        <dbReference type="ARBA" id="ARBA00022840"/>
    </source>
</evidence>
<evidence type="ECO:0000259" key="11">
    <source>
        <dbReference type="Pfam" id="PF02540"/>
    </source>
</evidence>
<dbReference type="PANTHER" id="PTHR23090:SF9">
    <property type="entry name" value="GLUTAMINE-DEPENDENT NAD(+) SYNTHETASE"/>
    <property type="match status" value="1"/>
</dbReference>
<dbReference type="PANTHER" id="PTHR23090">
    <property type="entry name" value="NH 3 /GLUTAMINE-DEPENDENT NAD + SYNTHETASE"/>
    <property type="match status" value="1"/>
</dbReference>
<dbReference type="NCBIfam" id="NF002048">
    <property type="entry name" value="PRK00876.1"/>
    <property type="match status" value="1"/>
</dbReference>
<dbReference type="UniPathway" id="UPA00253">
    <property type="reaction ID" value="UER00333"/>
</dbReference>
<dbReference type="HAMAP" id="MF_00193">
    <property type="entry name" value="NadE_ammonia_dep"/>
    <property type="match status" value="1"/>
</dbReference>
<evidence type="ECO:0000256" key="9">
    <source>
        <dbReference type="RuleBase" id="RU003811"/>
    </source>
</evidence>
<feature type="binding site" evidence="8">
    <location>
        <position position="52"/>
    </location>
    <ligand>
        <name>Mg(2+)</name>
        <dbReference type="ChEBI" id="CHEBI:18420"/>
    </ligand>
</feature>
<dbReference type="GO" id="GO:0046872">
    <property type="term" value="F:metal ion binding"/>
    <property type="evidence" value="ECO:0007669"/>
    <property type="project" value="UniProtKB-KW"/>
</dbReference>
<feature type="binding site" evidence="8">
    <location>
        <begin position="46"/>
        <end position="53"/>
    </location>
    <ligand>
        <name>ATP</name>
        <dbReference type="ChEBI" id="CHEBI:30616"/>
    </ligand>
</feature>
<dbReference type="GO" id="GO:0009435">
    <property type="term" value="P:NAD+ biosynthetic process"/>
    <property type="evidence" value="ECO:0007669"/>
    <property type="project" value="UniProtKB-UniRule"/>
</dbReference>
<dbReference type="InterPro" id="IPR003694">
    <property type="entry name" value="NAD_synthase"/>
</dbReference>
<dbReference type="GO" id="GO:0005737">
    <property type="term" value="C:cytoplasm"/>
    <property type="evidence" value="ECO:0007669"/>
    <property type="project" value="InterPro"/>
</dbReference>
<dbReference type="GO" id="GO:0008795">
    <property type="term" value="F:NAD+ synthase activity"/>
    <property type="evidence" value="ECO:0007669"/>
    <property type="project" value="UniProtKB-UniRule"/>
</dbReference>
<evidence type="ECO:0000256" key="7">
    <source>
        <dbReference type="ARBA" id="ARBA00023027"/>
    </source>
</evidence>
<keyword evidence="7 8" id="KW-0520">NAD</keyword>
<dbReference type="GO" id="GO:0004359">
    <property type="term" value="F:glutaminase activity"/>
    <property type="evidence" value="ECO:0007669"/>
    <property type="project" value="InterPro"/>
</dbReference>
<keyword evidence="2 8" id="KW-0436">Ligase</keyword>
<comment type="catalytic activity">
    <reaction evidence="8 10">
        <text>deamido-NAD(+) + NH4(+) + ATP = AMP + diphosphate + NAD(+) + H(+)</text>
        <dbReference type="Rhea" id="RHEA:21188"/>
        <dbReference type="ChEBI" id="CHEBI:15378"/>
        <dbReference type="ChEBI" id="CHEBI:28938"/>
        <dbReference type="ChEBI" id="CHEBI:30616"/>
        <dbReference type="ChEBI" id="CHEBI:33019"/>
        <dbReference type="ChEBI" id="CHEBI:57540"/>
        <dbReference type="ChEBI" id="CHEBI:58437"/>
        <dbReference type="ChEBI" id="CHEBI:456215"/>
        <dbReference type="EC" id="6.3.1.5"/>
    </reaction>
</comment>
<dbReference type="GO" id="GO:0005524">
    <property type="term" value="F:ATP binding"/>
    <property type="evidence" value="ECO:0007669"/>
    <property type="project" value="UniProtKB-UniRule"/>
</dbReference>
<dbReference type="OrthoDB" id="9803818at2"/>
<gene>
    <name evidence="8" type="primary">nadE</name>
    <name evidence="12" type="ORF">LARV_01201</name>
</gene>
<dbReference type="InterPro" id="IPR022926">
    <property type="entry name" value="NH(3)-dep_NAD(+)_synth"/>
</dbReference>
<dbReference type="InterPro" id="IPR014729">
    <property type="entry name" value="Rossmann-like_a/b/a_fold"/>
</dbReference>
<dbReference type="InterPro" id="IPR022310">
    <property type="entry name" value="NAD/GMP_synthase"/>
</dbReference>
<dbReference type="RefSeq" id="WP_075072781.1">
    <property type="nucleotide sequence ID" value="NZ_DF967972.1"/>
</dbReference>
<proteinExistence type="inferred from homology"/>
<evidence type="ECO:0000256" key="3">
    <source>
        <dbReference type="ARBA" id="ARBA00022723"/>
    </source>
</evidence>
<evidence type="ECO:0000256" key="1">
    <source>
        <dbReference type="ARBA" id="ARBA00005859"/>
    </source>
</evidence>
<feature type="binding site" evidence="8">
    <location>
        <position position="254"/>
    </location>
    <ligand>
        <name>ATP</name>
        <dbReference type="ChEBI" id="CHEBI:30616"/>
    </ligand>
</feature>
<evidence type="ECO:0000256" key="10">
    <source>
        <dbReference type="RuleBase" id="RU003812"/>
    </source>
</evidence>
<feature type="binding site" evidence="8">
    <location>
        <position position="208"/>
    </location>
    <ligand>
        <name>Mg(2+)</name>
        <dbReference type="ChEBI" id="CHEBI:18420"/>
    </ligand>
</feature>
<dbReference type="SUPFAM" id="SSF52402">
    <property type="entry name" value="Adenine nucleotide alpha hydrolases-like"/>
    <property type="match status" value="1"/>
</dbReference>
<sequence length="328" mass="37098">MSETQSKLAFNRRSLELDAAGEVNRIVTFLQENVLHRLHRQGAVVGISGGIDSSLVLALCARAFGPQRVVGILLPERESSPESADLAHRLAGRFEVQTVTEEISAALDGAGCYRRRDEAVKRVFPEFEPDWKSKITLPGNLLEEDRLNIFSLTVIKPDGSEQTQRLPLREYAQIVASSNFKQRTRMAMLYYHAELRNYAVIGTPNKNERDMGFFVKYGDGGADINPIGHLFKSQVFQLARFLDVPVEIQQRPPTTDTYSAGSTQEEFFYRIPFNILDLVWLGYERGVDHAEIAGALELTVEQVERVIADIERKRRATEYLRTQPINLD</sequence>
<accession>A0A0S7B808</accession>
<name>A0A0S7B808_9CHLR</name>
<evidence type="ECO:0000256" key="2">
    <source>
        <dbReference type="ARBA" id="ARBA00022598"/>
    </source>
</evidence>
<feature type="domain" description="NAD/GMP synthase" evidence="11">
    <location>
        <begin position="169"/>
        <end position="312"/>
    </location>
</feature>
<comment type="similarity">
    <text evidence="1 8 9">Belongs to the NAD synthetase family.</text>
</comment>
<feature type="binding site" evidence="8">
    <location>
        <position position="203"/>
    </location>
    <ligand>
        <name>ATP</name>
        <dbReference type="ChEBI" id="CHEBI:30616"/>
    </ligand>
</feature>
<comment type="function">
    <text evidence="8">Catalyzes the ATP-dependent amidation of deamido-NAD to form NAD. Uses ammonia as a nitrogen source.</text>
</comment>
<evidence type="ECO:0000313" key="13">
    <source>
        <dbReference type="Proteomes" id="UP000055060"/>
    </source>
</evidence>
<feature type="binding site" evidence="8">
    <location>
        <position position="223"/>
    </location>
    <ligand>
        <name>deamido-NAD(+)</name>
        <dbReference type="ChEBI" id="CHEBI:58437"/>
        <note>ligand shared between two neighboring subunits</note>
    </ligand>
</feature>
<dbReference type="GO" id="GO:0003952">
    <property type="term" value="F:NAD+ synthase (glutamine-hydrolyzing) activity"/>
    <property type="evidence" value="ECO:0007669"/>
    <property type="project" value="InterPro"/>
</dbReference>
<comment type="caution">
    <text evidence="8">Lacks conserved residue(s) required for the propagation of feature annotation.</text>
</comment>
<evidence type="ECO:0000313" key="12">
    <source>
        <dbReference type="EMBL" id="GAP13447.1"/>
    </source>
</evidence>
<dbReference type="Proteomes" id="UP000055060">
    <property type="component" value="Unassembled WGS sequence"/>
</dbReference>